<evidence type="ECO:0000313" key="2">
    <source>
        <dbReference type="EMBL" id="CAE0145035.1"/>
    </source>
</evidence>
<dbReference type="AlphaFoldDB" id="A0A7S3FHY9"/>
<feature type="region of interest" description="Disordered" evidence="1">
    <location>
        <begin position="16"/>
        <end position="99"/>
    </location>
</feature>
<dbReference type="EMBL" id="HBHY01015709">
    <property type="protein sequence ID" value="CAE0145035.1"/>
    <property type="molecule type" value="Transcribed_RNA"/>
</dbReference>
<protein>
    <submittedName>
        <fullName evidence="2">Uncharacterized protein</fullName>
    </submittedName>
</protein>
<feature type="region of interest" description="Disordered" evidence="1">
    <location>
        <begin position="127"/>
        <end position="174"/>
    </location>
</feature>
<feature type="compositionally biased region" description="Basic and acidic residues" evidence="1">
    <location>
        <begin position="48"/>
        <end position="73"/>
    </location>
</feature>
<gene>
    <name evidence="2" type="ORF">PSIN1315_LOCUS10157</name>
</gene>
<feature type="compositionally biased region" description="Basic and acidic residues" evidence="1">
    <location>
        <begin position="129"/>
        <end position="162"/>
    </location>
</feature>
<organism evidence="2">
    <name type="scientific">Prasinoderma singulare</name>
    <dbReference type="NCBI Taxonomy" id="676789"/>
    <lineage>
        <taxon>Eukaryota</taxon>
        <taxon>Viridiplantae</taxon>
        <taxon>Prasinodermophyta</taxon>
        <taxon>Prasinodermophyceae</taxon>
        <taxon>Prasinodermales</taxon>
        <taxon>Prasinodermaceae</taxon>
        <taxon>Prasinoderma</taxon>
    </lineage>
</organism>
<reference evidence="2" key="1">
    <citation type="submission" date="2021-01" db="EMBL/GenBank/DDBJ databases">
        <authorList>
            <person name="Corre E."/>
            <person name="Pelletier E."/>
            <person name="Niang G."/>
            <person name="Scheremetjew M."/>
            <person name="Finn R."/>
            <person name="Kale V."/>
            <person name="Holt S."/>
            <person name="Cochrane G."/>
            <person name="Meng A."/>
            <person name="Brown T."/>
            <person name="Cohen L."/>
        </authorList>
    </citation>
    <scope>NUCLEOTIDE SEQUENCE</scope>
    <source>
        <strain evidence="2">RCC927</strain>
    </source>
</reference>
<name>A0A7S3FHY9_9VIRI</name>
<accession>A0A7S3FHY9</accession>
<proteinExistence type="predicted"/>
<evidence type="ECO:0000256" key="1">
    <source>
        <dbReference type="SAM" id="MobiDB-lite"/>
    </source>
</evidence>
<sequence>MIASIPMMTARVTTRTVMRLAPRASGRAGKGAGAGKGASHANGGRPARSRERLPRDGGRTREALGDAQERQVEIEEQGDNVQTQVALGDDNEATKGGLSKDDKVARALGVDADEAKALVDGAVPASEALESHAEKREGARRRKDLEREKRQRGERKALEQARDGSTALDEAKSAWAKAREKAKATFAGLFPDD</sequence>
<feature type="compositionally biased region" description="Low complexity" evidence="1">
    <location>
        <begin position="16"/>
        <end position="27"/>
    </location>
</feature>